<dbReference type="EMBL" id="JAJGQJ010000057">
    <property type="protein sequence ID" value="MCC4621895.1"/>
    <property type="molecule type" value="Genomic_DNA"/>
</dbReference>
<comment type="caution">
    <text evidence="1">The sequence shown here is derived from an EMBL/GenBank/DDBJ whole genome shotgun (WGS) entry which is preliminary data.</text>
</comment>
<reference evidence="1 2" key="1">
    <citation type="submission" date="2021-10" db="EMBL/GenBank/DDBJ databases">
        <title>Genome sequencing of Xanthomonas strains from NCPPB.</title>
        <authorList>
            <person name="Hussein R."/>
            <person name="Harrison J."/>
            <person name="Studholme D.J."/>
            <person name="Vicente J."/>
            <person name="Grant M."/>
        </authorList>
    </citation>
    <scope>NUCLEOTIDE SEQUENCE [LARGE SCALE GENOMIC DNA]</scope>
    <source>
        <strain evidence="1 2">NCPPB 101</strain>
    </source>
</reference>
<evidence type="ECO:0000313" key="1">
    <source>
        <dbReference type="EMBL" id="MCC4621895.1"/>
    </source>
</evidence>
<sequence>MQPSPALPELIDHPALPVFGREVLAAIFRDCDGPGLFGVSDELTRELGDASRYIVALSGRPDAGPLAVWLDFGDVDAAGQRRQRGDFRARWIPVDGKIVGEVAASLDGVPVADFGAFARAFAPYIYADLPGVSGPVVQAHHTLMNADARGVTAAMAARWQSWRGDDSSKLH</sequence>
<dbReference type="Proteomes" id="UP001199206">
    <property type="component" value="Unassembled WGS sequence"/>
</dbReference>
<keyword evidence="2" id="KW-1185">Reference proteome</keyword>
<evidence type="ECO:0000313" key="2">
    <source>
        <dbReference type="Proteomes" id="UP001199206"/>
    </source>
</evidence>
<dbReference type="RefSeq" id="WP_029221882.1">
    <property type="nucleotide sequence ID" value="NZ_CAWLZN010000002.1"/>
</dbReference>
<organism evidence="1 2">
    <name type="scientific">Xanthomonas cassavae CFBP 4642</name>
    <dbReference type="NCBI Taxonomy" id="1219375"/>
    <lineage>
        <taxon>Bacteria</taxon>
        <taxon>Pseudomonadati</taxon>
        <taxon>Pseudomonadota</taxon>
        <taxon>Gammaproteobacteria</taxon>
        <taxon>Lysobacterales</taxon>
        <taxon>Lysobacteraceae</taxon>
        <taxon>Xanthomonas</taxon>
    </lineage>
</organism>
<proteinExistence type="predicted"/>
<gene>
    <name evidence="1" type="ORF">LL965_18150</name>
</gene>
<accession>A0ABS8HIX2</accession>
<name>A0ABS8HIX2_9XANT</name>
<protein>
    <submittedName>
        <fullName evidence="1">Uncharacterized protein</fullName>
    </submittedName>
</protein>